<proteinExistence type="predicted"/>
<dbReference type="Proteomes" id="UP001501490">
    <property type="component" value="Unassembled WGS sequence"/>
</dbReference>
<sequence>MWLKQSIVSLWHGLVTVLTTDTEAIKLLQGWHHAGIVSLYQDVGSLAAMVLLGLMIVSLIISIVRFDFRHFGSTLLGVVMWGIFWASGVTIAVLLIKASDGAARWLAGSPDATGRTDLDKAGVEFGRWIDYITAAPGPGAGLAVPTYQTGSLTGLLVCLLLVITIVVAIVTLLMRNIALLLLIILLPLTLAGSAGPALTRSWLNAAIRLFVALLLAKPLIVVAVRLGATLVAVPRAGEPQATFTDALLGVSIILLAGLLPGVIYRFSGGLMTTQAGTAPRASAGFSEQAGQAATSAADSAWALAQMNAMPPLYAKTTTTGAGAGAGSAASSGAGLRAVPAAAVPVGAVVAAASVVGGAAESGGRWLAGHAATAGGVLGDVEPPRIPAPPVPRHRYPTTTGPASGRTPTPLQTPAHDADPVTITITQTEQPGTPRTQLPGSPPPLIIPGQVEPDATDLPSPPRALPPAGDDPS</sequence>
<feature type="region of interest" description="Disordered" evidence="1">
    <location>
        <begin position="374"/>
        <end position="472"/>
    </location>
</feature>
<feature type="transmembrane region" description="Helical" evidence="2">
    <location>
        <begin position="179"/>
        <end position="199"/>
    </location>
</feature>
<feature type="transmembrane region" description="Helical" evidence="2">
    <location>
        <begin position="75"/>
        <end position="96"/>
    </location>
</feature>
<protein>
    <recommendedName>
        <fullName evidence="5">TrbL/VirB6 plasmid conjugal transfer protein</fullName>
    </recommendedName>
</protein>
<evidence type="ECO:0000256" key="1">
    <source>
        <dbReference type="SAM" id="MobiDB-lite"/>
    </source>
</evidence>
<evidence type="ECO:0000256" key="2">
    <source>
        <dbReference type="SAM" id="Phobius"/>
    </source>
</evidence>
<evidence type="ECO:0008006" key="5">
    <source>
        <dbReference type="Google" id="ProtNLM"/>
    </source>
</evidence>
<keyword evidence="2" id="KW-1133">Transmembrane helix</keyword>
<feature type="transmembrane region" description="Helical" evidence="2">
    <location>
        <begin position="152"/>
        <end position="172"/>
    </location>
</feature>
<keyword evidence="2" id="KW-0472">Membrane</keyword>
<evidence type="ECO:0000313" key="4">
    <source>
        <dbReference type="Proteomes" id="UP001501490"/>
    </source>
</evidence>
<gene>
    <name evidence="3" type="ORF">GCM10022236_13010</name>
</gene>
<reference evidence="4" key="1">
    <citation type="journal article" date="2019" name="Int. J. Syst. Evol. Microbiol.">
        <title>The Global Catalogue of Microorganisms (GCM) 10K type strain sequencing project: providing services to taxonomists for standard genome sequencing and annotation.</title>
        <authorList>
            <consortium name="The Broad Institute Genomics Platform"/>
            <consortium name="The Broad Institute Genome Sequencing Center for Infectious Disease"/>
            <person name="Wu L."/>
            <person name="Ma J."/>
        </authorList>
    </citation>
    <scope>NUCLEOTIDE SEQUENCE [LARGE SCALE GENOMIC DNA]</scope>
    <source>
        <strain evidence="4">JCM 16929</strain>
    </source>
</reference>
<organism evidence="3 4">
    <name type="scientific">Microlunatus ginsengisoli</name>
    <dbReference type="NCBI Taxonomy" id="363863"/>
    <lineage>
        <taxon>Bacteria</taxon>
        <taxon>Bacillati</taxon>
        <taxon>Actinomycetota</taxon>
        <taxon>Actinomycetes</taxon>
        <taxon>Propionibacteriales</taxon>
        <taxon>Propionibacteriaceae</taxon>
        <taxon>Microlunatus</taxon>
    </lineage>
</organism>
<accession>A0ABP6ZKC8</accession>
<dbReference type="EMBL" id="BAABAB010000009">
    <property type="protein sequence ID" value="GAA3612651.1"/>
    <property type="molecule type" value="Genomic_DNA"/>
</dbReference>
<comment type="caution">
    <text evidence="3">The sequence shown here is derived from an EMBL/GenBank/DDBJ whole genome shotgun (WGS) entry which is preliminary data.</text>
</comment>
<feature type="compositionally biased region" description="Polar residues" evidence="1">
    <location>
        <begin position="396"/>
        <end position="411"/>
    </location>
</feature>
<keyword evidence="2" id="KW-0812">Transmembrane</keyword>
<evidence type="ECO:0000313" key="3">
    <source>
        <dbReference type="EMBL" id="GAA3612651.1"/>
    </source>
</evidence>
<feature type="transmembrane region" description="Helical" evidence="2">
    <location>
        <begin position="46"/>
        <end position="68"/>
    </location>
</feature>
<keyword evidence="4" id="KW-1185">Reference proteome</keyword>
<feature type="transmembrane region" description="Helical" evidence="2">
    <location>
        <begin position="245"/>
        <end position="264"/>
    </location>
</feature>
<feature type="compositionally biased region" description="Polar residues" evidence="1">
    <location>
        <begin position="422"/>
        <end position="435"/>
    </location>
</feature>
<feature type="transmembrane region" description="Helical" evidence="2">
    <location>
        <begin position="205"/>
        <end position="233"/>
    </location>
</feature>
<name>A0ABP6ZKC8_9ACTN</name>